<reference evidence="2 3" key="1">
    <citation type="journal article" date="2015" name="Microbes Environ.">
        <title>Distribution and evolution of nitrogen fixation genes in the phylum bacteroidetes.</title>
        <authorList>
            <person name="Inoue J."/>
            <person name="Oshima K."/>
            <person name="Suda W."/>
            <person name="Sakamoto M."/>
            <person name="Iino T."/>
            <person name="Noda S."/>
            <person name="Hongoh Y."/>
            <person name="Hattori M."/>
            <person name="Ohkuma M."/>
        </authorList>
    </citation>
    <scope>NUCLEOTIDE SEQUENCE [LARGE SCALE GENOMIC DNA]</scope>
    <source>
        <strain evidence="2 3">JCM 15093</strain>
    </source>
</reference>
<dbReference type="Proteomes" id="UP000027601">
    <property type="component" value="Unassembled WGS sequence"/>
</dbReference>
<keyword evidence="1" id="KW-0732">Signal</keyword>
<dbReference type="RefSeq" id="WP_024996692.1">
    <property type="nucleotide sequence ID" value="NZ_ATZI01000008.1"/>
</dbReference>
<dbReference type="eggNOG" id="ENOG502ZCB9">
    <property type="taxonomic scope" value="Bacteria"/>
</dbReference>
<gene>
    <name evidence="2" type="ORF">JCM15093_2088</name>
</gene>
<feature type="chain" id="PRO_5001659882" evidence="1">
    <location>
        <begin position="41"/>
        <end position="420"/>
    </location>
</feature>
<comment type="caution">
    <text evidence="2">The sequence shown here is derived from an EMBL/GenBank/DDBJ whole genome shotgun (WGS) entry which is preliminary data.</text>
</comment>
<evidence type="ECO:0000313" key="3">
    <source>
        <dbReference type="Proteomes" id="UP000027601"/>
    </source>
</evidence>
<dbReference type="OrthoDB" id="1040106at2"/>
<organism evidence="2 3">
    <name type="scientific">Bacteroides graminisolvens DSM 19988 = JCM 15093</name>
    <dbReference type="NCBI Taxonomy" id="1121097"/>
    <lineage>
        <taxon>Bacteria</taxon>
        <taxon>Pseudomonadati</taxon>
        <taxon>Bacteroidota</taxon>
        <taxon>Bacteroidia</taxon>
        <taxon>Bacteroidales</taxon>
        <taxon>Bacteroidaceae</taxon>
        <taxon>Bacteroides</taxon>
    </lineage>
</organism>
<dbReference type="AlphaFoldDB" id="A0A069D3M7"/>
<keyword evidence="3" id="KW-1185">Reference proteome</keyword>
<proteinExistence type="predicted"/>
<sequence length="420" mass="48738">MNYSLNIYKLENMIILQKSKHVISLSFFIIGLLSSSLSQAQDANKTIRELSDLGFENISFTENNQELTYTLESVSYRLTGVGVNKAISIIQKEGLPQNKSCRVIILDNNVPQISLLYSKESKDSLNVPQKSNWVVSYELGENWKEIKKEKKTNSSLYKVDLLVYPEFSFQNYKLSRVYDILLNFSPAIEVSFWKGMKFTGQIIFPIVNDYGTKYEQIRPGFITLSQSFRLPQRTFLTASAGFFNNFRWGMDARAKHFLRDERFSLEARLAYTGKGEFDNWSFYHGKEWKFTGNIGANFYWPLYNTQFSLKAERYLEEELGVRFDMIRHFRHASVGFYAMKVEHAGNNGFNGGFRFQIALPPYKYKRNKYVPRVMPSSNFGIGYNAGNERVYGKTFKSQASDNIMQDNGYNPYFIKSELND</sequence>
<evidence type="ECO:0000313" key="2">
    <source>
        <dbReference type="EMBL" id="GAK36886.1"/>
    </source>
</evidence>
<accession>A0A069D3M7</accession>
<dbReference type="STRING" id="1121097.GCA_000428125_02178"/>
<dbReference type="EMBL" id="BAJS01000011">
    <property type="protein sequence ID" value="GAK36886.1"/>
    <property type="molecule type" value="Genomic_DNA"/>
</dbReference>
<feature type="signal peptide" evidence="1">
    <location>
        <begin position="1"/>
        <end position="40"/>
    </location>
</feature>
<evidence type="ECO:0000256" key="1">
    <source>
        <dbReference type="SAM" id="SignalP"/>
    </source>
</evidence>
<protein>
    <submittedName>
        <fullName evidence="2">Uncharacterized protein</fullName>
    </submittedName>
</protein>
<name>A0A069D3M7_9BACE</name>